<sequence length="334" mass="34561">MSRVSRKALTFCMLFAASSVAARADLINNWNLVTTGNFYSHSSTEIDGNVRIGGAMSVDKYNVGIHLGSPYRSQDTLVVGGSVTGEVRVQTGNAQIGGAGAQVTAVDGTTGVHTNVGAVQNIGVQDALELKADSQAFAAMATLAANVATLPSGQPSGALFTVAAVDANKIAVFNINGADLFSSKTQQIDLKLANGMTESSVGTVVINVTGASFSMNNGMGNFVGFFTSDWARSHVIWNFTDATSLDFTNHEFDGAILAYQASLQSGSAPIQGSVFVKEFLGPNGVGQTGEIHLPLFKGFDPASHPAVPEPASVTMLGLAAAAGAAWRLKRLRAA</sequence>
<comment type="caution">
    <text evidence="4">The sequence shown here is derived from an EMBL/GenBank/DDBJ whole genome shotgun (WGS) entry which is preliminary data.</text>
</comment>
<keyword evidence="5" id="KW-1185">Reference proteome</keyword>
<name>A0ABT6FFP2_9BACT</name>
<evidence type="ECO:0000313" key="4">
    <source>
        <dbReference type="EMBL" id="MDG3006344.1"/>
    </source>
</evidence>
<evidence type="ECO:0000256" key="1">
    <source>
        <dbReference type="SAM" id="SignalP"/>
    </source>
</evidence>
<dbReference type="Proteomes" id="UP001216907">
    <property type="component" value="Unassembled WGS sequence"/>
</dbReference>
<evidence type="ECO:0000259" key="3">
    <source>
        <dbReference type="Pfam" id="PF20597"/>
    </source>
</evidence>
<protein>
    <submittedName>
        <fullName evidence="4">Choice-of-anchor A family protein</fullName>
    </submittedName>
</protein>
<organism evidence="4 5">
    <name type="scientific">Paludisphaera mucosa</name>
    <dbReference type="NCBI Taxonomy" id="3030827"/>
    <lineage>
        <taxon>Bacteria</taxon>
        <taxon>Pseudomonadati</taxon>
        <taxon>Planctomycetota</taxon>
        <taxon>Planctomycetia</taxon>
        <taxon>Isosphaerales</taxon>
        <taxon>Isosphaeraceae</taxon>
        <taxon>Paludisphaera</taxon>
    </lineage>
</organism>
<evidence type="ECO:0000313" key="5">
    <source>
        <dbReference type="Proteomes" id="UP001216907"/>
    </source>
</evidence>
<gene>
    <name evidence="4" type="ORF">PZE19_21445</name>
</gene>
<dbReference type="NCBIfam" id="TIGR04215">
    <property type="entry name" value="choice_anch_A"/>
    <property type="match status" value="1"/>
</dbReference>
<dbReference type="EMBL" id="JARRAG010000002">
    <property type="protein sequence ID" value="MDG3006344.1"/>
    <property type="molecule type" value="Genomic_DNA"/>
</dbReference>
<dbReference type="Pfam" id="PF07589">
    <property type="entry name" value="PEP-CTERM"/>
    <property type="match status" value="1"/>
</dbReference>
<evidence type="ECO:0000259" key="2">
    <source>
        <dbReference type="Pfam" id="PF07589"/>
    </source>
</evidence>
<feature type="domain" description="Choice-of-anchor A" evidence="3">
    <location>
        <begin position="25"/>
        <end position="292"/>
    </location>
</feature>
<dbReference type="Pfam" id="PF20597">
    <property type="entry name" value="pAdhesive_15"/>
    <property type="match status" value="1"/>
</dbReference>
<feature type="signal peptide" evidence="1">
    <location>
        <begin position="1"/>
        <end position="24"/>
    </location>
</feature>
<feature type="chain" id="PRO_5046862740" evidence="1">
    <location>
        <begin position="25"/>
        <end position="334"/>
    </location>
</feature>
<reference evidence="4 5" key="1">
    <citation type="submission" date="2023-03" db="EMBL/GenBank/DDBJ databases">
        <title>Paludisphaera mucosa sp. nov. a novel planctomycete from northern fen.</title>
        <authorList>
            <person name="Ivanova A."/>
        </authorList>
    </citation>
    <scope>NUCLEOTIDE SEQUENCE [LARGE SCALE GENOMIC DNA]</scope>
    <source>
        <strain evidence="4 5">Pla2</strain>
    </source>
</reference>
<accession>A0ABT6FFP2</accession>
<feature type="domain" description="Ice-binding protein C-terminal" evidence="2">
    <location>
        <begin position="306"/>
        <end position="330"/>
    </location>
</feature>
<dbReference type="InterPro" id="IPR013424">
    <property type="entry name" value="Ice-binding_C"/>
</dbReference>
<keyword evidence="1" id="KW-0732">Signal</keyword>
<dbReference type="InterPro" id="IPR026588">
    <property type="entry name" value="Choice_anch_A"/>
</dbReference>
<dbReference type="RefSeq" id="WP_277862644.1">
    <property type="nucleotide sequence ID" value="NZ_JARRAG010000002.1"/>
</dbReference>
<proteinExistence type="predicted"/>